<comment type="caution">
    <text evidence="15">The sequence shown here is derived from an EMBL/GenBank/DDBJ whole genome shotgun (WGS) entry which is preliminary data.</text>
</comment>
<sequence>MFVYSKSTLFRLPVITHFLHFNMGTWFLILISTFLSLSISVLLKFIFRRLCFINKNPPHHKLPPGPQPFPIISSFLWLRMSSSNMLSNLKSLHAKLGPIVTIYFGTRPTIFIADRSLAHKALIQNGAIFSDRPPTSATTSIVSRIVGLSFYGPTWRLLRRNLTENMLNPSCVKSYSHSRWRVLQILKNRLESQAESGYPVVVRDHFQYAMFCLLCIMCYGDNVDEIQIKVIKEVQERTLCNSHKFDILNFWPTLTKILLRRRWKEFLQLHKNRQDASIPLRRARKKLREERTSKSSKSTKEYEHVVSYIDTLLALEFPDEKRKLNEDEIANLCHEFLIAGTRTTSTALEWIMANLVKYPQIQEKLFMEIKGVVGNGNEEIQEGDVQKMSYLKAVILEGLRRHPPEHFVVPHAVTKDVVLDEYLIPKNASINFMVAEMGLDPKVWEDPMAFKPDRILKIGSQELDITGSREIKMMPFGAGRRICPAYRLAMLHLEYFLANLIWKYKWKAVGGDDVDLAEKLGRAGVPMKNPLQVNISPRF</sequence>
<evidence type="ECO:0008006" key="17">
    <source>
        <dbReference type="Google" id="ProtNLM"/>
    </source>
</evidence>
<evidence type="ECO:0000256" key="7">
    <source>
        <dbReference type="ARBA" id="ARBA00022989"/>
    </source>
</evidence>
<protein>
    <recommendedName>
        <fullName evidence="17">Cytochrome P450</fullName>
    </recommendedName>
</protein>
<name>A0AAV1SWD2_9ROSI</name>
<reference evidence="15 16" key="1">
    <citation type="submission" date="2024-01" db="EMBL/GenBank/DDBJ databases">
        <authorList>
            <person name="Waweru B."/>
        </authorList>
    </citation>
    <scope>NUCLEOTIDE SEQUENCE [LARGE SCALE GENOMIC DNA]</scope>
</reference>
<dbReference type="GO" id="GO:0016020">
    <property type="term" value="C:membrane"/>
    <property type="evidence" value="ECO:0007669"/>
    <property type="project" value="UniProtKB-SubCell"/>
</dbReference>
<proteinExistence type="inferred from homology"/>
<accession>A0AAV1SWD2</accession>
<dbReference type="GO" id="GO:0005506">
    <property type="term" value="F:iron ion binding"/>
    <property type="evidence" value="ECO:0007669"/>
    <property type="project" value="InterPro"/>
</dbReference>
<dbReference type="AlphaFoldDB" id="A0AAV1SWD2"/>
<evidence type="ECO:0000256" key="14">
    <source>
        <dbReference type="SAM" id="Phobius"/>
    </source>
</evidence>
<dbReference type="Gene3D" id="1.10.630.10">
    <property type="entry name" value="Cytochrome P450"/>
    <property type="match status" value="1"/>
</dbReference>
<evidence type="ECO:0000256" key="11">
    <source>
        <dbReference type="ARBA" id="ARBA00023136"/>
    </source>
</evidence>
<keyword evidence="11 14" id="KW-0472">Membrane</keyword>
<keyword evidence="8 13" id="KW-0560">Oxidoreductase</keyword>
<feature type="transmembrane region" description="Helical" evidence="14">
    <location>
        <begin position="26"/>
        <end position="47"/>
    </location>
</feature>
<evidence type="ECO:0000313" key="15">
    <source>
        <dbReference type="EMBL" id="CAK7356924.1"/>
    </source>
</evidence>
<keyword evidence="9 12" id="KW-0408">Iron</keyword>
<dbReference type="InterPro" id="IPR036396">
    <property type="entry name" value="Cyt_P450_sf"/>
</dbReference>
<dbReference type="InterPro" id="IPR017972">
    <property type="entry name" value="Cyt_P450_CS"/>
</dbReference>
<dbReference type="FunFam" id="1.10.630.10:FF:000012">
    <property type="entry name" value="Cytochrome P450 family protein"/>
    <property type="match status" value="1"/>
</dbReference>
<organism evidence="15 16">
    <name type="scientific">Dovyalis caffra</name>
    <dbReference type="NCBI Taxonomy" id="77055"/>
    <lineage>
        <taxon>Eukaryota</taxon>
        <taxon>Viridiplantae</taxon>
        <taxon>Streptophyta</taxon>
        <taxon>Embryophyta</taxon>
        <taxon>Tracheophyta</taxon>
        <taxon>Spermatophyta</taxon>
        <taxon>Magnoliopsida</taxon>
        <taxon>eudicotyledons</taxon>
        <taxon>Gunneridae</taxon>
        <taxon>Pentapetalae</taxon>
        <taxon>rosids</taxon>
        <taxon>fabids</taxon>
        <taxon>Malpighiales</taxon>
        <taxon>Salicaceae</taxon>
        <taxon>Flacourtieae</taxon>
        <taxon>Dovyalis</taxon>
    </lineage>
</organism>
<comment type="cofactor">
    <cofactor evidence="1 12">
        <name>heme</name>
        <dbReference type="ChEBI" id="CHEBI:30413"/>
    </cofactor>
</comment>
<evidence type="ECO:0000256" key="4">
    <source>
        <dbReference type="ARBA" id="ARBA00022617"/>
    </source>
</evidence>
<evidence type="ECO:0000256" key="1">
    <source>
        <dbReference type="ARBA" id="ARBA00001971"/>
    </source>
</evidence>
<dbReference type="Pfam" id="PF00067">
    <property type="entry name" value="p450"/>
    <property type="match status" value="1"/>
</dbReference>
<dbReference type="EMBL" id="CAWUPB010001197">
    <property type="protein sequence ID" value="CAK7356924.1"/>
    <property type="molecule type" value="Genomic_DNA"/>
</dbReference>
<keyword evidence="5 14" id="KW-0812">Transmembrane</keyword>
<evidence type="ECO:0000256" key="8">
    <source>
        <dbReference type="ARBA" id="ARBA00023002"/>
    </source>
</evidence>
<dbReference type="GO" id="GO:0020037">
    <property type="term" value="F:heme binding"/>
    <property type="evidence" value="ECO:0007669"/>
    <property type="project" value="InterPro"/>
</dbReference>
<comment type="subcellular location">
    <subcellularLocation>
        <location evidence="2">Membrane</location>
        <topology evidence="2">Single-pass membrane protein</topology>
    </subcellularLocation>
</comment>
<dbReference type="PROSITE" id="PS00086">
    <property type="entry name" value="CYTOCHROME_P450"/>
    <property type="match status" value="1"/>
</dbReference>
<evidence type="ECO:0000256" key="10">
    <source>
        <dbReference type="ARBA" id="ARBA00023033"/>
    </source>
</evidence>
<evidence type="ECO:0000313" key="16">
    <source>
        <dbReference type="Proteomes" id="UP001314170"/>
    </source>
</evidence>
<dbReference type="InterPro" id="IPR001128">
    <property type="entry name" value="Cyt_P450"/>
</dbReference>
<keyword evidence="4 12" id="KW-0349">Heme</keyword>
<dbReference type="InterPro" id="IPR051103">
    <property type="entry name" value="Plant_metabolite_P450s"/>
</dbReference>
<evidence type="ECO:0000256" key="2">
    <source>
        <dbReference type="ARBA" id="ARBA00004167"/>
    </source>
</evidence>
<evidence type="ECO:0000256" key="6">
    <source>
        <dbReference type="ARBA" id="ARBA00022723"/>
    </source>
</evidence>
<evidence type="ECO:0000256" key="12">
    <source>
        <dbReference type="PIRSR" id="PIRSR602401-1"/>
    </source>
</evidence>
<dbReference type="PANTHER" id="PTHR24298">
    <property type="entry name" value="FLAVONOID 3'-MONOOXYGENASE-RELATED"/>
    <property type="match status" value="1"/>
</dbReference>
<comment type="similarity">
    <text evidence="3 13">Belongs to the cytochrome P450 family.</text>
</comment>
<evidence type="ECO:0000256" key="5">
    <source>
        <dbReference type="ARBA" id="ARBA00022692"/>
    </source>
</evidence>
<dbReference type="SUPFAM" id="SSF48264">
    <property type="entry name" value="Cytochrome P450"/>
    <property type="match status" value="1"/>
</dbReference>
<dbReference type="Proteomes" id="UP001314170">
    <property type="component" value="Unassembled WGS sequence"/>
</dbReference>
<keyword evidence="16" id="KW-1185">Reference proteome</keyword>
<keyword evidence="7 14" id="KW-1133">Transmembrane helix</keyword>
<keyword evidence="10 13" id="KW-0503">Monooxygenase</keyword>
<dbReference type="PRINTS" id="PR00463">
    <property type="entry name" value="EP450I"/>
</dbReference>
<dbReference type="PANTHER" id="PTHR24298:SF800">
    <property type="entry name" value="CYTOCHROME P450 89A2-RELATED"/>
    <property type="match status" value="1"/>
</dbReference>
<keyword evidence="6 12" id="KW-0479">Metal-binding</keyword>
<dbReference type="InterPro" id="IPR002401">
    <property type="entry name" value="Cyt_P450_E_grp-I"/>
</dbReference>
<evidence type="ECO:0000256" key="9">
    <source>
        <dbReference type="ARBA" id="ARBA00023004"/>
    </source>
</evidence>
<dbReference type="CDD" id="cd11075">
    <property type="entry name" value="CYP77_89"/>
    <property type="match status" value="1"/>
</dbReference>
<gene>
    <name evidence="15" type="ORF">DCAF_LOCUS27205</name>
</gene>
<dbReference type="PRINTS" id="PR00385">
    <property type="entry name" value="P450"/>
</dbReference>
<evidence type="ECO:0000256" key="13">
    <source>
        <dbReference type="RuleBase" id="RU000461"/>
    </source>
</evidence>
<dbReference type="GO" id="GO:0016709">
    <property type="term" value="F:oxidoreductase activity, acting on paired donors, with incorporation or reduction of molecular oxygen, NAD(P)H as one donor, and incorporation of one atom of oxygen"/>
    <property type="evidence" value="ECO:0007669"/>
    <property type="project" value="TreeGrafter"/>
</dbReference>
<feature type="binding site" description="axial binding residue" evidence="12">
    <location>
        <position position="483"/>
    </location>
    <ligand>
        <name>heme</name>
        <dbReference type="ChEBI" id="CHEBI:30413"/>
    </ligand>
    <ligandPart>
        <name>Fe</name>
        <dbReference type="ChEBI" id="CHEBI:18248"/>
    </ligandPart>
</feature>
<evidence type="ECO:0000256" key="3">
    <source>
        <dbReference type="ARBA" id="ARBA00010617"/>
    </source>
</evidence>